<dbReference type="GO" id="GO:1990246">
    <property type="term" value="C:uniplex complex"/>
    <property type="evidence" value="ECO:0007669"/>
    <property type="project" value="TreeGrafter"/>
</dbReference>
<evidence type="ECO:0000313" key="19">
    <source>
        <dbReference type="EMBL" id="KAB0798581.1"/>
    </source>
</evidence>
<dbReference type="GO" id="GO:0051560">
    <property type="term" value="P:mitochondrial calcium ion homeostasis"/>
    <property type="evidence" value="ECO:0007669"/>
    <property type="project" value="UniProtKB-UniRule"/>
</dbReference>
<keyword evidence="13 15" id="KW-0407">Ion channel</keyword>
<feature type="region of interest" description="Disordered" evidence="16">
    <location>
        <begin position="351"/>
        <end position="374"/>
    </location>
</feature>
<evidence type="ECO:0000256" key="10">
    <source>
        <dbReference type="ARBA" id="ARBA00023065"/>
    </source>
</evidence>
<accession>A0A1Y1KK12</accession>
<evidence type="ECO:0000256" key="16">
    <source>
        <dbReference type="SAM" id="MobiDB-lite"/>
    </source>
</evidence>
<evidence type="ECO:0000256" key="5">
    <source>
        <dbReference type="ARBA" id="ARBA00022673"/>
    </source>
</evidence>
<keyword evidence="6 15" id="KW-0812">Transmembrane</keyword>
<evidence type="ECO:0000256" key="12">
    <source>
        <dbReference type="ARBA" id="ARBA00023136"/>
    </source>
</evidence>
<dbReference type="EMBL" id="GEZM01086655">
    <property type="protein sequence ID" value="JAV59127.1"/>
    <property type="molecule type" value="Transcribed_RNA"/>
</dbReference>
<dbReference type="InterPro" id="IPR006769">
    <property type="entry name" value="MCU_C"/>
</dbReference>
<protein>
    <recommendedName>
        <fullName evidence="15">Calcium uniporter protein</fullName>
    </recommendedName>
</protein>
<keyword evidence="5 15" id="KW-0107">Calcium channel</keyword>
<feature type="transmembrane region" description="Helical" evidence="15">
    <location>
        <begin position="247"/>
        <end position="267"/>
    </location>
</feature>
<dbReference type="InParanoid" id="A0A1Y1KK12"/>
<reference evidence="19" key="3">
    <citation type="submission" date="2019-08" db="EMBL/GenBank/DDBJ databases">
        <authorList>
            <consortium name="Photinus pyralis genome working group"/>
            <person name="Fallon T.R."/>
            <person name="Sander Lower S.E."/>
            <person name="Weng J.-K."/>
        </authorList>
    </citation>
    <scope>NUCLEOTIDE SEQUENCE</scope>
    <source>
        <strain evidence="19">1611_PpyrPB1</strain>
        <tissue evidence="19">Whole body</tissue>
    </source>
</reference>
<gene>
    <name evidence="19" type="ORF">PPYR_09574</name>
</gene>
<keyword evidence="12 15" id="KW-0472">Membrane</keyword>
<name>A0A1Y1KK12_PHOPY</name>
<dbReference type="GO" id="GO:0036444">
    <property type="term" value="P:calcium import into the mitochondrion"/>
    <property type="evidence" value="ECO:0007669"/>
    <property type="project" value="TreeGrafter"/>
</dbReference>
<feature type="transmembrane region" description="Helical" evidence="15">
    <location>
        <begin position="279"/>
        <end position="297"/>
    </location>
</feature>
<dbReference type="Pfam" id="PF04678">
    <property type="entry name" value="MCU"/>
    <property type="match status" value="1"/>
</dbReference>
<evidence type="ECO:0000256" key="4">
    <source>
        <dbReference type="ARBA" id="ARBA00022568"/>
    </source>
</evidence>
<evidence type="ECO:0000256" key="7">
    <source>
        <dbReference type="ARBA" id="ARBA00022792"/>
    </source>
</evidence>
<reference evidence="19 20" key="2">
    <citation type="journal article" date="2018" name="Elife">
        <title>Firefly genomes illuminate parallel origins of bioluminescence in beetles.</title>
        <authorList>
            <person name="Fallon T.R."/>
            <person name="Lower S.E."/>
            <person name="Chang C.H."/>
            <person name="Bessho-Uehara M."/>
            <person name="Martin G.J."/>
            <person name="Bewick A.J."/>
            <person name="Behringer M."/>
            <person name="Debat H.J."/>
            <person name="Wong I."/>
            <person name="Day J.C."/>
            <person name="Suvorov A."/>
            <person name="Silva C.J."/>
            <person name="Stanger-Hall K.F."/>
            <person name="Hall D.W."/>
            <person name="Schmitz R.J."/>
            <person name="Nelson D.R."/>
            <person name="Lewis S.M."/>
            <person name="Shigenobu S."/>
            <person name="Bybee S.M."/>
            <person name="Larracuente A.M."/>
            <person name="Oba Y."/>
            <person name="Weng J.K."/>
        </authorList>
    </citation>
    <scope>NUCLEOTIDE SEQUENCE [LARGE SCALE GENOMIC DNA]</scope>
    <source>
        <strain evidence="19">1611_PpyrPB1</strain>
        <tissue evidence="19">Whole body</tissue>
    </source>
</reference>
<evidence type="ECO:0000256" key="14">
    <source>
        <dbReference type="ARBA" id="ARBA00036634"/>
    </source>
</evidence>
<evidence type="ECO:0000256" key="15">
    <source>
        <dbReference type="RuleBase" id="RU367035"/>
    </source>
</evidence>
<keyword evidence="8 15" id="KW-0106">Calcium</keyword>
<dbReference type="GO" id="GO:0005262">
    <property type="term" value="F:calcium channel activity"/>
    <property type="evidence" value="ECO:0007669"/>
    <property type="project" value="UniProtKB-UniRule"/>
</dbReference>
<evidence type="ECO:0000313" key="18">
    <source>
        <dbReference type="EMBL" id="JAV59127.1"/>
    </source>
</evidence>
<evidence type="ECO:0000256" key="11">
    <source>
        <dbReference type="ARBA" id="ARBA00023128"/>
    </source>
</evidence>
<evidence type="ECO:0000259" key="17">
    <source>
        <dbReference type="Pfam" id="PF04678"/>
    </source>
</evidence>
<proteinExistence type="inferred from homology"/>
<comment type="subcellular location">
    <subcellularLocation>
        <location evidence="1 15">Mitochondrion inner membrane</location>
        <topology evidence="1 15">Multi-pass membrane protein</topology>
    </subcellularLocation>
</comment>
<dbReference type="InterPro" id="IPR039055">
    <property type="entry name" value="MCU_fam"/>
</dbReference>
<organism evidence="18">
    <name type="scientific">Photinus pyralis</name>
    <name type="common">Common eastern firefly</name>
    <name type="synonym">Lampyris pyralis</name>
    <dbReference type="NCBI Taxonomy" id="7054"/>
    <lineage>
        <taxon>Eukaryota</taxon>
        <taxon>Metazoa</taxon>
        <taxon>Ecdysozoa</taxon>
        <taxon>Arthropoda</taxon>
        <taxon>Hexapoda</taxon>
        <taxon>Insecta</taxon>
        <taxon>Pterygota</taxon>
        <taxon>Neoptera</taxon>
        <taxon>Endopterygota</taxon>
        <taxon>Coleoptera</taxon>
        <taxon>Polyphaga</taxon>
        <taxon>Elateriformia</taxon>
        <taxon>Elateroidea</taxon>
        <taxon>Lampyridae</taxon>
        <taxon>Lampyrinae</taxon>
        <taxon>Photinus</taxon>
    </lineage>
</organism>
<evidence type="ECO:0000256" key="2">
    <source>
        <dbReference type="ARBA" id="ARBA00005653"/>
    </source>
</evidence>
<evidence type="ECO:0000256" key="13">
    <source>
        <dbReference type="ARBA" id="ARBA00023303"/>
    </source>
</evidence>
<comment type="similarity">
    <text evidence="2 15">Belongs to the MCU (TC 1.A.77) family.</text>
</comment>
<dbReference type="PANTHER" id="PTHR13462:SF10">
    <property type="entry name" value="CALCIUM UNIPORTER PROTEIN, MITOCHONDRIAL"/>
    <property type="match status" value="1"/>
</dbReference>
<evidence type="ECO:0000256" key="1">
    <source>
        <dbReference type="ARBA" id="ARBA00004448"/>
    </source>
</evidence>
<dbReference type="GO" id="GO:0015292">
    <property type="term" value="F:uniporter activity"/>
    <property type="evidence" value="ECO:0007669"/>
    <property type="project" value="UniProtKB-UniRule"/>
</dbReference>
<comment type="domain">
    <text evidence="15">The selectivity filter, in which calcium ions are arranged in single file, is composed of two acidic rings separated by one helical turn along the central axis of the channel pore.</text>
</comment>
<keyword evidence="9 15" id="KW-1133">Transmembrane helix</keyword>
<feature type="compositionally biased region" description="Basic and acidic residues" evidence="16">
    <location>
        <begin position="365"/>
        <end position="374"/>
    </location>
</feature>
<evidence type="ECO:0000256" key="6">
    <source>
        <dbReference type="ARBA" id="ARBA00022692"/>
    </source>
</evidence>
<comment type="function">
    <text evidence="15">Mitochondrial inner membrane calcium uniporter that mediates calcium uptake into mitochondria. Mitochondrial calcium homeostasis plays key roles in cellular physiology and regulates cell bioenergetics, cytoplasmic calcium signals and activation of cell death pathways.</text>
</comment>
<dbReference type="EMBL" id="VVIM01000006">
    <property type="protein sequence ID" value="KAB0798581.1"/>
    <property type="molecule type" value="Genomic_DNA"/>
</dbReference>
<keyword evidence="4 15" id="KW-0109">Calcium transport</keyword>
<reference evidence="18" key="1">
    <citation type="journal article" date="2016" name="Sci. Rep.">
        <title>Molecular characterization of firefly nuptial gifts: a multi-omics approach sheds light on postcopulatory sexual selection.</title>
        <authorList>
            <person name="Al-Wathiqui N."/>
            <person name="Fallon T.R."/>
            <person name="South A."/>
            <person name="Weng J.K."/>
            <person name="Lewis S.M."/>
        </authorList>
    </citation>
    <scope>NUCLEOTIDE SEQUENCE</scope>
</reference>
<keyword evidence="20" id="KW-1185">Reference proteome</keyword>
<evidence type="ECO:0000313" key="20">
    <source>
        <dbReference type="Proteomes" id="UP000327044"/>
    </source>
</evidence>
<sequence length="374" mass="43457">MAVTALACTSRLLFRFEIRKICNYSTLMNACLINKCAHIRKYRQCRQFTVSVPLTDKSKDKDQDDEQHESSSSSSSDSDTTDQDEDDVLVEFSHGLPQVTVPLPSRKEKCKFTLRPISNTVGDFLEMLKKEDKGIDRAVIHSRDGTRIASSNTIETLLQDDFKLIINDTNYNVKTPESSKIKRDELKEFDDVKVLISKLYEALHVEDFHIQKENDLQVQLEALRQEILPLEEQRLQIEMVAERKNNLLSWTGLGLMSIQFGILARLTWWEYSWDIMEPVTYFVTYGTAMAAYAYFVLTKEEYILQDVKNRQHLLTLHKKSKKLGLDLVRYNQLRDQISTLELEIMRSKKKLRKNQLPRKTSTDVNTKKEKSSES</sequence>
<comment type="catalytic activity">
    <reaction evidence="14">
        <text>Ca(2+)(in) = Ca(2+)(out)</text>
        <dbReference type="Rhea" id="RHEA:29671"/>
        <dbReference type="ChEBI" id="CHEBI:29108"/>
    </reaction>
</comment>
<feature type="region of interest" description="Disordered" evidence="16">
    <location>
        <begin position="56"/>
        <end position="84"/>
    </location>
</feature>
<evidence type="ECO:0000256" key="3">
    <source>
        <dbReference type="ARBA" id="ARBA00022448"/>
    </source>
</evidence>
<evidence type="ECO:0000256" key="9">
    <source>
        <dbReference type="ARBA" id="ARBA00022989"/>
    </source>
</evidence>
<dbReference type="AlphaFoldDB" id="A0A1Y1KK12"/>
<keyword evidence="7 15" id="KW-0999">Mitochondrion inner membrane</keyword>
<dbReference type="Proteomes" id="UP000327044">
    <property type="component" value="Unassembled WGS sequence"/>
</dbReference>
<dbReference type="PANTHER" id="PTHR13462">
    <property type="entry name" value="CALCIUM UNIPORTER PROTEIN, MITOCHONDRIAL"/>
    <property type="match status" value="1"/>
</dbReference>
<feature type="domain" description="Calcium uniporter protein C-terminal" evidence="17">
    <location>
        <begin position="131"/>
        <end position="333"/>
    </location>
</feature>
<keyword evidence="3 15" id="KW-0813">Transport</keyword>
<evidence type="ECO:0000256" key="8">
    <source>
        <dbReference type="ARBA" id="ARBA00022837"/>
    </source>
</evidence>
<keyword evidence="10 15" id="KW-0406">Ion transport</keyword>
<dbReference type="FunCoup" id="A0A1Y1KK12">
    <property type="interactions" value="1042"/>
</dbReference>
<keyword evidence="11 15" id="KW-0496">Mitochondrion</keyword>